<keyword evidence="1" id="KW-0732">Signal</keyword>
<dbReference type="KEGG" id="orp:MOP44_20690"/>
<dbReference type="Proteomes" id="UP001059380">
    <property type="component" value="Chromosome"/>
</dbReference>
<name>A0A9J7BKK6_9BACT</name>
<accession>A0A9J7BKK6</accession>
<dbReference type="RefSeq" id="WP_260792310.1">
    <property type="nucleotide sequence ID" value="NZ_CP093313.1"/>
</dbReference>
<evidence type="ECO:0000313" key="2">
    <source>
        <dbReference type="EMBL" id="UWZ82977.1"/>
    </source>
</evidence>
<organism evidence="2 3">
    <name type="scientific">Occallatibacter riparius</name>
    <dbReference type="NCBI Taxonomy" id="1002689"/>
    <lineage>
        <taxon>Bacteria</taxon>
        <taxon>Pseudomonadati</taxon>
        <taxon>Acidobacteriota</taxon>
        <taxon>Terriglobia</taxon>
        <taxon>Terriglobales</taxon>
        <taxon>Acidobacteriaceae</taxon>
        <taxon>Occallatibacter</taxon>
    </lineage>
</organism>
<dbReference type="EMBL" id="CP093313">
    <property type="protein sequence ID" value="UWZ82977.1"/>
    <property type="molecule type" value="Genomic_DNA"/>
</dbReference>
<sequence>MKRIFALLLAAGALSAVSASAADSSSMNGWISDSMCGAKHAGSGAACVKKCVEGGMQPVFVSEKDKSVLTIDNPDTVKEYYGSKVTVKGTVGGDGKSVHIDSVTAAK</sequence>
<reference evidence="2" key="1">
    <citation type="submission" date="2021-04" db="EMBL/GenBank/DDBJ databases">
        <title>Phylogenetic analysis of Acidobacteriaceae.</title>
        <authorList>
            <person name="Qiu L."/>
            <person name="Zhang Q."/>
        </authorList>
    </citation>
    <scope>NUCLEOTIDE SEQUENCE</scope>
    <source>
        <strain evidence="2">DSM 25168</strain>
    </source>
</reference>
<keyword evidence="3" id="KW-1185">Reference proteome</keyword>
<dbReference type="AlphaFoldDB" id="A0A9J7BKK6"/>
<proteinExistence type="predicted"/>
<feature type="signal peptide" evidence="1">
    <location>
        <begin position="1"/>
        <end position="21"/>
    </location>
</feature>
<evidence type="ECO:0000256" key="1">
    <source>
        <dbReference type="SAM" id="SignalP"/>
    </source>
</evidence>
<gene>
    <name evidence="2" type="ORF">MOP44_20690</name>
</gene>
<evidence type="ECO:0000313" key="3">
    <source>
        <dbReference type="Proteomes" id="UP001059380"/>
    </source>
</evidence>
<protein>
    <recommendedName>
        <fullName evidence="4">DUF5666 domain-containing protein</fullName>
    </recommendedName>
</protein>
<evidence type="ECO:0008006" key="4">
    <source>
        <dbReference type="Google" id="ProtNLM"/>
    </source>
</evidence>
<feature type="chain" id="PRO_5039910740" description="DUF5666 domain-containing protein" evidence="1">
    <location>
        <begin position="22"/>
        <end position="107"/>
    </location>
</feature>